<feature type="coiled-coil region" evidence="1">
    <location>
        <begin position="550"/>
        <end position="584"/>
    </location>
</feature>
<gene>
    <name evidence="4" type="ORF">QE152_g23508</name>
</gene>
<feature type="compositionally biased region" description="Basic residues" evidence="2">
    <location>
        <begin position="790"/>
        <end position="799"/>
    </location>
</feature>
<organism evidence="4 5">
    <name type="scientific">Popillia japonica</name>
    <name type="common">Japanese beetle</name>
    <dbReference type="NCBI Taxonomy" id="7064"/>
    <lineage>
        <taxon>Eukaryota</taxon>
        <taxon>Metazoa</taxon>
        <taxon>Ecdysozoa</taxon>
        <taxon>Arthropoda</taxon>
        <taxon>Hexapoda</taxon>
        <taxon>Insecta</taxon>
        <taxon>Pterygota</taxon>
        <taxon>Neoptera</taxon>
        <taxon>Endopterygota</taxon>
        <taxon>Coleoptera</taxon>
        <taxon>Polyphaga</taxon>
        <taxon>Scarabaeiformia</taxon>
        <taxon>Scarabaeidae</taxon>
        <taxon>Rutelinae</taxon>
        <taxon>Popillia</taxon>
    </lineage>
</organism>
<feature type="region of interest" description="Disordered" evidence="2">
    <location>
        <begin position="756"/>
        <end position="799"/>
    </location>
</feature>
<dbReference type="PANTHER" id="PTHR32046:SF11">
    <property type="entry name" value="IMMUNE-ASSOCIATED NUCLEOTIDE-BINDING PROTEIN 10-LIKE"/>
    <property type="match status" value="1"/>
</dbReference>
<feature type="domain" description="DUF8206" evidence="3">
    <location>
        <begin position="452"/>
        <end position="533"/>
    </location>
</feature>
<dbReference type="Pfam" id="PF26633">
    <property type="entry name" value="DUF8206"/>
    <property type="match status" value="1"/>
</dbReference>
<protein>
    <submittedName>
        <fullName evidence="4">50S ribosome-binding GTPase</fullName>
    </submittedName>
</protein>
<dbReference type="AlphaFoldDB" id="A0AAW1KGM7"/>
<dbReference type="InterPro" id="IPR058519">
    <property type="entry name" value="DUF8206"/>
</dbReference>
<feature type="compositionally biased region" description="Basic and acidic residues" evidence="2">
    <location>
        <begin position="766"/>
        <end position="787"/>
    </location>
</feature>
<dbReference type="SUPFAM" id="SSF52540">
    <property type="entry name" value="P-loop containing nucleoside triphosphate hydrolases"/>
    <property type="match status" value="1"/>
</dbReference>
<dbReference type="EMBL" id="JASPKY010000235">
    <property type="protein sequence ID" value="KAK9717868.1"/>
    <property type="molecule type" value="Genomic_DNA"/>
</dbReference>
<dbReference type="Gene3D" id="3.40.50.300">
    <property type="entry name" value="P-loop containing nucleotide triphosphate hydrolases"/>
    <property type="match status" value="1"/>
</dbReference>
<evidence type="ECO:0000313" key="5">
    <source>
        <dbReference type="Proteomes" id="UP001458880"/>
    </source>
</evidence>
<proteinExistence type="predicted"/>
<evidence type="ECO:0000256" key="2">
    <source>
        <dbReference type="SAM" id="MobiDB-lite"/>
    </source>
</evidence>
<dbReference type="PROSITE" id="PS00675">
    <property type="entry name" value="SIGMA54_INTERACT_1"/>
    <property type="match status" value="1"/>
</dbReference>
<dbReference type="InterPro" id="IPR027417">
    <property type="entry name" value="P-loop_NTPase"/>
</dbReference>
<dbReference type="Proteomes" id="UP001458880">
    <property type="component" value="Unassembled WGS sequence"/>
</dbReference>
<dbReference type="InterPro" id="IPR025662">
    <property type="entry name" value="Sigma_54_int_dom_ATP-bd_1"/>
</dbReference>
<sequence length="799" mass="91956">MNELKIVKILVGGGLGPDVQDRHGKSGFEAAHAQDDKTILQWFVLKKSFEILDQACYEEGKVAQLKRLFSKYGDQYLNITFPDRKITIAQYAAETQQIRVLKWLKSKRIAVDETLLSDMTSEPKETYNLLLVGETGVGKSTFINAFANYLVFETLEQAEESKTIYPLIPSNFTVTDENLEPRLIKFGTDSNESEVPGASATQAARSYVFEIDNVRIRLIDTPGIGDTRGIGKDEENFDELLTVIGELKNIHGICILLKPNNARLNVLFEYCIKQLLSRLQKDASQNIMFVFTNSRSTFYRPGDTITPLRSILKEIRSTTPYINIPFSTQNVFSVDNEAFRFLIAKLNNIKFQDDEKENFSKSWITSAKVSIELLRYMKSLKPHNIQETVSLNEARRQILRLSKPLAEIAELIENNIQRNNRYKEIFSDKSKSIDYFKEYLMIPRIGLKVIALDYPMTVCTNQKCVEAIQIDDTTRQRYKQICHDRCRMFGIQEEVVGSLGLRYCSAMTGTLTKVCKHACCGHSFHEHMHIYYQTEFYNYETEDKNVAQNIHKSRIDMEDIENKIAELNMRNDEYRNEMQVVYESMAKFAHFLKNNAITPYNDTYKKYIEYLLDRESKKENGGNKERIASYQLLISTYENHKRALDTQLVQVQQSDPNQNAVVSALDVTELVKELYKLPLCGKIIQNFYEAQKNIIRVQVLENTERTIRLGMQPNMKKSGWRLSDIFETERPRYRTKVANAADFTTIELKEALGNIKAGKAPGPDRVPMEDIKETERADGGRIGESPRTRPGSHGRHQRN</sequence>
<evidence type="ECO:0000313" key="4">
    <source>
        <dbReference type="EMBL" id="KAK9717868.1"/>
    </source>
</evidence>
<name>A0AAW1KGM7_POPJA</name>
<accession>A0AAW1KGM7</accession>
<comment type="caution">
    <text evidence="4">The sequence shown here is derived from an EMBL/GenBank/DDBJ whole genome shotgun (WGS) entry which is preliminary data.</text>
</comment>
<keyword evidence="5" id="KW-1185">Reference proteome</keyword>
<keyword evidence="1" id="KW-0175">Coiled coil</keyword>
<dbReference type="PANTHER" id="PTHR32046">
    <property type="entry name" value="G DOMAIN-CONTAINING PROTEIN"/>
    <property type="match status" value="1"/>
</dbReference>
<evidence type="ECO:0000256" key="1">
    <source>
        <dbReference type="SAM" id="Coils"/>
    </source>
</evidence>
<evidence type="ECO:0000259" key="3">
    <source>
        <dbReference type="Pfam" id="PF26633"/>
    </source>
</evidence>
<reference evidence="4 5" key="1">
    <citation type="journal article" date="2024" name="BMC Genomics">
        <title>De novo assembly and annotation of Popillia japonica's genome with initial clues to its potential as an invasive pest.</title>
        <authorList>
            <person name="Cucini C."/>
            <person name="Boschi S."/>
            <person name="Funari R."/>
            <person name="Cardaioli E."/>
            <person name="Iannotti N."/>
            <person name="Marturano G."/>
            <person name="Paoli F."/>
            <person name="Bruttini M."/>
            <person name="Carapelli A."/>
            <person name="Frati F."/>
            <person name="Nardi F."/>
        </authorList>
    </citation>
    <scope>NUCLEOTIDE SEQUENCE [LARGE SCALE GENOMIC DNA]</scope>
    <source>
        <strain evidence="4">DMR45628</strain>
    </source>
</reference>